<dbReference type="Proteomes" id="UP001500064">
    <property type="component" value="Unassembled WGS sequence"/>
</dbReference>
<feature type="DNA-binding region" description="H-T-H motif" evidence="4">
    <location>
        <begin position="28"/>
        <end position="47"/>
    </location>
</feature>
<dbReference type="InterPro" id="IPR011075">
    <property type="entry name" value="TetR_C"/>
</dbReference>
<sequence>MGRTSDAKERILSAAQTLIELRGYSALGVAEICKAAGVPKGSFYYFFASKEDLALAVIDEHWAAQRGDWERILRGGDPPLQRLRRLFEATQAVQHAGQQSCGTVSGCLFGNLTLEMSNQTEALRVRLQQIFGAQVDLVDEVVTEARERGEVTVADTREAARSVVAQLEGQVLFAKLYNDTGRLDLLWANCLAILGAIASGATVGAAGGAAAVTAPGHEAPAR</sequence>
<dbReference type="RefSeq" id="WP_346114637.1">
    <property type="nucleotide sequence ID" value="NZ_BAAAMU010000173.1"/>
</dbReference>
<keyword evidence="2 4" id="KW-0238">DNA-binding</keyword>
<dbReference type="Pfam" id="PF16925">
    <property type="entry name" value="TetR_C_13"/>
    <property type="match status" value="1"/>
</dbReference>
<accession>A0ABP4TMR2</accession>
<keyword evidence="3" id="KW-0804">Transcription</keyword>
<dbReference type="EMBL" id="BAAAMU010000173">
    <property type="protein sequence ID" value="GAA1690756.1"/>
    <property type="molecule type" value="Genomic_DNA"/>
</dbReference>
<dbReference type="InterPro" id="IPR036271">
    <property type="entry name" value="Tet_transcr_reg_TetR-rel_C_sf"/>
</dbReference>
<dbReference type="PROSITE" id="PS50977">
    <property type="entry name" value="HTH_TETR_2"/>
    <property type="match status" value="1"/>
</dbReference>
<reference evidence="7" key="1">
    <citation type="journal article" date="2019" name="Int. J. Syst. Evol. Microbiol.">
        <title>The Global Catalogue of Microorganisms (GCM) 10K type strain sequencing project: providing services to taxonomists for standard genome sequencing and annotation.</title>
        <authorList>
            <consortium name="The Broad Institute Genomics Platform"/>
            <consortium name="The Broad Institute Genome Sequencing Center for Infectious Disease"/>
            <person name="Wu L."/>
            <person name="Ma J."/>
        </authorList>
    </citation>
    <scope>NUCLEOTIDE SEQUENCE [LARGE SCALE GENOMIC DNA]</scope>
    <source>
        <strain evidence="7">JCM 13929</strain>
    </source>
</reference>
<dbReference type="InterPro" id="IPR001647">
    <property type="entry name" value="HTH_TetR"/>
</dbReference>
<dbReference type="Pfam" id="PF00440">
    <property type="entry name" value="TetR_N"/>
    <property type="match status" value="1"/>
</dbReference>
<evidence type="ECO:0000256" key="2">
    <source>
        <dbReference type="ARBA" id="ARBA00023125"/>
    </source>
</evidence>
<dbReference type="Gene3D" id="1.10.357.10">
    <property type="entry name" value="Tetracycline Repressor, domain 2"/>
    <property type="match status" value="1"/>
</dbReference>
<keyword evidence="7" id="KW-1185">Reference proteome</keyword>
<proteinExistence type="predicted"/>
<dbReference type="InterPro" id="IPR009057">
    <property type="entry name" value="Homeodomain-like_sf"/>
</dbReference>
<dbReference type="PRINTS" id="PR00455">
    <property type="entry name" value="HTHTETR"/>
</dbReference>
<evidence type="ECO:0000256" key="4">
    <source>
        <dbReference type="PROSITE-ProRule" id="PRU00335"/>
    </source>
</evidence>
<gene>
    <name evidence="6" type="ORF">GCM10009733_103710</name>
</gene>
<organism evidence="6 7">
    <name type="scientific">Nonomuraea maheshkhaliensis</name>
    <dbReference type="NCBI Taxonomy" id="419590"/>
    <lineage>
        <taxon>Bacteria</taxon>
        <taxon>Bacillati</taxon>
        <taxon>Actinomycetota</taxon>
        <taxon>Actinomycetes</taxon>
        <taxon>Streptosporangiales</taxon>
        <taxon>Streptosporangiaceae</taxon>
        <taxon>Nonomuraea</taxon>
    </lineage>
</organism>
<comment type="caution">
    <text evidence="6">The sequence shown here is derived from an EMBL/GenBank/DDBJ whole genome shotgun (WGS) entry which is preliminary data.</text>
</comment>
<dbReference type="PANTHER" id="PTHR47506:SF6">
    <property type="entry name" value="HTH-TYPE TRANSCRIPTIONAL REPRESSOR NEMR"/>
    <property type="match status" value="1"/>
</dbReference>
<keyword evidence="1" id="KW-0805">Transcription regulation</keyword>
<name>A0ABP4TMR2_9ACTN</name>
<feature type="domain" description="HTH tetR-type" evidence="5">
    <location>
        <begin position="5"/>
        <end position="65"/>
    </location>
</feature>
<evidence type="ECO:0000313" key="7">
    <source>
        <dbReference type="Proteomes" id="UP001500064"/>
    </source>
</evidence>
<protein>
    <submittedName>
        <fullName evidence="6">TetR/AcrR family transcriptional regulator</fullName>
    </submittedName>
</protein>
<evidence type="ECO:0000313" key="6">
    <source>
        <dbReference type="EMBL" id="GAA1690756.1"/>
    </source>
</evidence>
<dbReference type="SUPFAM" id="SSF48498">
    <property type="entry name" value="Tetracyclin repressor-like, C-terminal domain"/>
    <property type="match status" value="1"/>
</dbReference>
<dbReference type="PANTHER" id="PTHR47506">
    <property type="entry name" value="TRANSCRIPTIONAL REGULATORY PROTEIN"/>
    <property type="match status" value="1"/>
</dbReference>
<dbReference type="SUPFAM" id="SSF46689">
    <property type="entry name" value="Homeodomain-like"/>
    <property type="match status" value="1"/>
</dbReference>
<evidence type="ECO:0000259" key="5">
    <source>
        <dbReference type="PROSITE" id="PS50977"/>
    </source>
</evidence>
<evidence type="ECO:0000256" key="3">
    <source>
        <dbReference type="ARBA" id="ARBA00023163"/>
    </source>
</evidence>
<evidence type="ECO:0000256" key="1">
    <source>
        <dbReference type="ARBA" id="ARBA00023015"/>
    </source>
</evidence>